<comment type="caution">
    <text evidence="2">The sequence shown here is derived from an EMBL/GenBank/DDBJ whole genome shotgun (WGS) entry which is preliminary data.</text>
</comment>
<gene>
    <name evidence="2" type="ORF">SCV_030</name>
</gene>
<feature type="compositionally biased region" description="Polar residues" evidence="1">
    <location>
        <begin position="426"/>
        <end position="441"/>
    </location>
</feature>
<feature type="region of interest" description="Disordered" evidence="1">
    <location>
        <begin position="426"/>
        <end position="453"/>
    </location>
</feature>
<proteinExistence type="predicted"/>
<accession>A0A1Q3DL03</accession>
<dbReference type="EMBL" id="BDLS01000001">
    <property type="protein sequence ID" value="GAV93154.1"/>
    <property type="molecule type" value="Genomic_DNA"/>
</dbReference>
<sequence length="1427" mass="159496">MSYSSAHILSSVELAERELEEGEWTLKKKIELATLETKTNASTRKSLAVTPSITPSREGVSPSEAAAILDDGLNSDGAKRYTKLSEEALVKEADAKESLEIIEKCTRLNKVQALLISKINNCENTANPETSFSLVLEETVKVKGEVSANDYIYYIASVRVGGKYALAMCRRLTSNLGSEYNIDELTLSDKLFPIESRDSFILDDVNPLVRVEDHNSTTYAHFFSGLDLSVCPADRFSKYDENSGSAVLYSTRHVISVTPLRFLFDVVATTDMHNEFDIHMPVTQPMDIDDVVRYDTMIDAEVDRRERLKREDVITQRIDVFEFGAGDHTRSLSEGKKLFSLLADEISSYNNSWCNRGGDHINEKTGGFSGIEGQKDMNDTRSYADCIDVRVSPTGECTVTIESGRRLFEAKQHPYIVNTRRLSETNTNPGIIKSGASSLTNGGSDEDDDSVQGGVDVVTMDTKKRRIQKPSKLVLYKMTNPNEENAVMSKLSQLAEKRLRGSAFGNTDHDDTPWWRNKKNLPLKINELPSMIKVASEHSTEDIELSEDIGLKAAVRSPIMLTNLSSESEVNQIIKNAMSNLFEVGATTGHKKVCNKICMSLLEKGKKYIRNAQTLSGGIMDDESVKVAEGLLIDEAAAASVAQIITQDIVKSGIFGGIASNVGSEKLMGMRKRITGRQHINYSHLKNDDEREMEVALKEWVKTHLQVIENNNNLPPSIYQTNVLGDKRKAAVSSTDEPPSKNMKSVDGSATPTTVNEISEGTTQEFITIVPPSFVKTVRLNISEQAETVSDIMGRNLYGMKDATNVFERMCNVVKTLKSELIHSPSQWFSISNSEEDLLYGDLLRTREIIEESTREKKSISVLLYESNRLAPLFEIGKTAKCNKPALYNVYESTRSWVLSKEEEADDEDVWLTPGRIMASAAAVRRIQEEQYAYKNLVCLLMFNMLCKDLEGGEHPYNTTLSSSFTNYCTLVIRNRLCDMYGSLNGPSGNANTAAELIGEMVDEISHNNMVMSVLLVKIVDALKWICDTDIPSGFLKGYFDDQHDKNKFLPSQTLDETSKYVIPDMKIGTNICHRTTRIASNVNGPYFIPADFTKLGLPSVKNVMLLINTTSRKGMFTACPPYDQPEDKKGILKNISRNLNNNPSLYSNRSCGLPSFLLSLSHVAGAPRNPSGFFNKKTFQHNISRVTDTKFSGLCKKPFVQDQYEKTKDAWRAGFEVPRKVYEEILNNSGRGVVHASIGKKSKMSPSMNDEVFCFSSFKSVEKTVRLIHLFTNQDSNKAAQNLEADTPTEIELRMLIAEEGGDLKELVSLNTIQDNSGRNDYDELFSLVFNRYKTKSFKIEDSSTKKITTNPEVIDDMDDAPPTTIMGSEPVTKRKTSIVNNRSKLDIALLCSVVNTFNRHIQFFRKTGVKMNTHASSFTRRIRRK</sequence>
<organism evidence="2">
    <name type="scientific">Chionoecetes opilio bacilliform virus</name>
    <dbReference type="NCBI Taxonomy" id="1825681"/>
    <lineage>
        <taxon>Viruses</taxon>
        <taxon>Viruses incertae sedis</taxon>
        <taxon>Naldaviricetes</taxon>
        <taxon>Nimaviridae</taxon>
    </lineage>
</organism>
<name>A0A1Q3DL03_9VIRU</name>
<protein>
    <submittedName>
        <fullName evidence="2">Uncharacterized protein</fullName>
    </submittedName>
</protein>
<reference evidence="2" key="1">
    <citation type="submission" date="2017-01" db="EMBL/GenBank/DDBJ databases">
        <title>Draft genome sequence of uncultured bacilliform virus purified from snow crab.</title>
        <authorList>
            <person name="Takano T."/>
        </authorList>
    </citation>
    <scope>NUCLEOTIDE SEQUENCE</scope>
    <source>
        <strain evidence="2">Isolate_1</strain>
    </source>
</reference>
<evidence type="ECO:0000313" key="2">
    <source>
        <dbReference type="EMBL" id="GAV93154.1"/>
    </source>
</evidence>
<evidence type="ECO:0000256" key="1">
    <source>
        <dbReference type="SAM" id="MobiDB-lite"/>
    </source>
</evidence>
<feature type="region of interest" description="Disordered" evidence="1">
    <location>
        <begin position="730"/>
        <end position="753"/>
    </location>
</feature>